<organism evidence="1 2">
    <name type="scientific">Flavobacterium urumqiense</name>
    <dbReference type="NCBI Taxonomy" id="935224"/>
    <lineage>
        <taxon>Bacteria</taxon>
        <taxon>Pseudomonadati</taxon>
        <taxon>Bacteroidota</taxon>
        <taxon>Flavobacteriia</taxon>
        <taxon>Flavobacteriales</taxon>
        <taxon>Flavobacteriaceae</taxon>
        <taxon>Flavobacterium</taxon>
    </lineage>
</organism>
<dbReference type="OrthoDB" id="1143855at2"/>
<name>A0A1H5XL97_9FLAO</name>
<evidence type="ECO:0008006" key="3">
    <source>
        <dbReference type="Google" id="ProtNLM"/>
    </source>
</evidence>
<gene>
    <name evidence="1" type="ORF">SAMN04488130_10695</name>
</gene>
<sequence length="147" mass="17079">MKNAFRILFISLFFVACQQKITPADVSKINGYWEIEKVVFDQGKDKDYGMNESYDYFQIGKNNSGTRKKVMPQLDGTFLVNNTYENVTIRFADDKAFLDYSTPFTKWSEELISLSEDKMVLKNPEKKEYHYKKTGPINLLGDGKKTK</sequence>
<evidence type="ECO:0000313" key="1">
    <source>
        <dbReference type="EMBL" id="SEG12482.1"/>
    </source>
</evidence>
<accession>A0A1H5XL97</accession>
<reference evidence="2" key="1">
    <citation type="submission" date="2016-10" db="EMBL/GenBank/DDBJ databases">
        <authorList>
            <person name="Varghese N."/>
            <person name="Submissions S."/>
        </authorList>
    </citation>
    <scope>NUCLEOTIDE SEQUENCE [LARGE SCALE GENOMIC DNA]</scope>
    <source>
        <strain evidence="2">CGMCC 1.9230</strain>
    </source>
</reference>
<dbReference type="EMBL" id="FNVP01000006">
    <property type="protein sequence ID" value="SEG12482.1"/>
    <property type="molecule type" value="Genomic_DNA"/>
</dbReference>
<protein>
    <recommendedName>
        <fullName evidence="3">Lipocalin-like domain-containing protein</fullName>
    </recommendedName>
</protein>
<proteinExistence type="predicted"/>
<evidence type="ECO:0000313" key="2">
    <source>
        <dbReference type="Proteomes" id="UP000236737"/>
    </source>
</evidence>
<dbReference type="Proteomes" id="UP000236737">
    <property type="component" value="Unassembled WGS sequence"/>
</dbReference>
<dbReference type="PROSITE" id="PS51257">
    <property type="entry name" value="PROKAR_LIPOPROTEIN"/>
    <property type="match status" value="1"/>
</dbReference>
<keyword evidence="2" id="KW-1185">Reference proteome</keyword>
<dbReference type="AlphaFoldDB" id="A0A1H5XL97"/>